<keyword evidence="2" id="KW-1185">Reference proteome</keyword>
<gene>
    <name evidence="1" type="ORF">F5144DRAFT_582058</name>
</gene>
<sequence length="110" mass="12151">MSVTHIVLFKFKDDVKPEAVKDACLKIPSLKDTCVHPTTKQPYILSLKSGKDNSPEGLQGGLTHGFVVEFASAEDRDYYVKSDPGHQDFIKSFAGVLEKITVLDFSDGVY</sequence>
<reference evidence="1 2" key="1">
    <citation type="journal article" date="2021" name="Nat. Commun.">
        <title>Genetic determinants of endophytism in the Arabidopsis root mycobiome.</title>
        <authorList>
            <person name="Mesny F."/>
            <person name="Miyauchi S."/>
            <person name="Thiergart T."/>
            <person name="Pickel B."/>
            <person name="Atanasova L."/>
            <person name="Karlsson M."/>
            <person name="Huettel B."/>
            <person name="Barry K.W."/>
            <person name="Haridas S."/>
            <person name="Chen C."/>
            <person name="Bauer D."/>
            <person name="Andreopoulos W."/>
            <person name="Pangilinan J."/>
            <person name="LaButti K."/>
            <person name="Riley R."/>
            <person name="Lipzen A."/>
            <person name="Clum A."/>
            <person name="Drula E."/>
            <person name="Henrissat B."/>
            <person name="Kohler A."/>
            <person name="Grigoriev I.V."/>
            <person name="Martin F.M."/>
            <person name="Hacquard S."/>
        </authorList>
    </citation>
    <scope>NUCLEOTIDE SEQUENCE [LARGE SCALE GENOMIC DNA]</scope>
    <source>
        <strain evidence="1 2">MPI-SDFR-AT-0079</strain>
    </source>
</reference>
<organism evidence="1 2">
    <name type="scientific">Chaetomium tenue</name>
    <dbReference type="NCBI Taxonomy" id="1854479"/>
    <lineage>
        <taxon>Eukaryota</taxon>
        <taxon>Fungi</taxon>
        <taxon>Dikarya</taxon>
        <taxon>Ascomycota</taxon>
        <taxon>Pezizomycotina</taxon>
        <taxon>Sordariomycetes</taxon>
        <taxon>Sordariomycetidae</taxon>
        <taxon>Sordariales</taxon>
        <taxon>Chaetomiaceae</taxon>
        <taxon>Chaetomium</taxon>
    </lineage>
</organism>
<dbReference type="EMBL" id="JAGIZQ010000006">
    <property type="protein sequence ID" value="KAH6622986.1"/>
    <property type="molecule type" value="Genomic_DNA"/>
</dbReference>
<dbReference type="Proteomes" id="UP000724584">
    <property type="component" value="Unassembled WGS sequence"/>
</dbReference>
<evidence type="ECO:0000313" key="1">
    <source>
        <dbReference type="EMBL" id="KAH6622986.1"/>
    </source>
</evidence>
<evidence type="ECO:0000313" key="2">
    <source>
        <dbReference type="Proteomes" id="UP000724584"/>
    </source>
</evidence>
<name>A0ACB7P2W9_9PEZI</name>
<proteinExistence type="predicted"/>
<comment type="caution">
    <text evidence="1">The sequence shown here is derived from an EMBL/GenBank/DDBJ whole genome shotgun (WGS) entry which is preliminary data.</text>
</comment>
<accession>A0ACB7P2W9</accession>
<protein>
    <submittedName>
        <fullName evidence="1">Uncharacterized protein</fullName>
    </submittedName>
</protein>